<dbReference type="Pfam" id="PF04542">
    <property type="entry name" value="Sigma70_r2"/>
    <property type="match status" value="1"/>
</dbReference>
<sequence length="163" mass="19258">MESFDFEEELIALEGKLRSYAYLLFPQKEDAEDLIQETLLRALENRERYNENANFKGWLYTIMHNTFINICKSKKYYLFMSLSDNNVDAEMVRAMEFADDEYGFKEVCQVIDELPEHLRIVVAMRLKGFKYLEIANHTGIPIGLVKSRIFYGKKKLKEMLDES</sequence>
<dbReference type="NCBIfam" id="TIGR02937">
    <property type="entry name" value="sigma70-ECF"/>
    <property type="match status" value="1"/>
</dbReference>
<name>A0ABS2EU45_9BACE</name>
<evidence type="ECO:0000259" key="5">
    <source>
        <dbReference type="Pfam" id="PF04542"/>
    </source>
</evidence>
<dbReference type="InterPro" id="IPR013325">
    <property type="entry name" value="RNA_pol_sigma_r2"/>
</dbReference>
<dbReference type="InterPro" id="IPR039425">
    <property type="entry name" value="RNA_pol_sigma-70-like"/>
</dbReference>
<dbReference type="SUPFAM" id="SSF88659">
    <property type="entry name" value="Sigma3 and sigma4 domains of RNA polymerase sigma factors"/>
    <property type="match status" value="1"/>
</dbReference>
<evidence type="ECO:0000256" key="1">
    <source>
        <dbReference type="ARBA" id="ARBA00010641"/>
    </source>
</evidence>
<dbReference type="InterPro" id="IPR036388">
    <property type="entry name" value="WH-like_DNA-bd_sf"/>
</dbReference>
<evidence type="ECO:0000256" key="3">
    <source>
        <dbReference type="ARBA" id="ARBA00023082"/>
    </source>
</evidence>
<dbReference type="Gene3D" id="1.10.10.10">
    <property type="entry name" value="Winged helix-like DNA-binding domain superfamily/Winged helix DNA-binding domain"/>
    <property type="match status" value="1"/>
</dbReference>
<dbReference type="InterPro" id="IPR014284">
    <property type="entry name" value="RNA_pol_sigma-70_dom"/>
</dbReference>
<dbReference type="Proteomes" id="UP000703295">
    <property type="component" value="Unassembled WGS sequence"/>
</dbReference>
<evidence type="ECO:0000256" key="2">
    <source>
        <dbReference type="ARBA" id="ARBA00023015"/>
    </source>
</evidence>
<dbReference type="Pfam" id="PF08281">
    <property type="entry name" value="Sigma70_r4_2"/>
    <property type="match status" value="1"/>
</dbReference>
<organism evidence="7 8">
    <name type="scientific">Bacteroides mediterraneensis</name>
    <dbReference type="NCBI Taxonomy" id="1841856"/>
    <lineage>
        <taxon>Bacteria</taxon>
        <taxon>Pseudomonadati</taxon>
        <taxon>Bacteroidota</taxon>
        <taxon>Bacteroidia</taxon>
        <taxon>Bacteroidales</taxon>
        <taxon>Bacteroidaceae</taxon>
        <taxon>Bacteroides</taxon>
    </lineage>
</organism>
<dbReference type="InterPro" id="IPR013324">
    <property type="entry name" value="RNA_pol_sigma_r3/r4-like"/>
</dbReference>
<feature type="domain" description="RNA polymerase sigma-70 region 2" evidence="5">
    <location>
        <begin position="15"/>
        <end position="74"/>
    </location>
</feature>
<comment type="similarity">
    <text evidence="1">Belongs to the sigma-70 factor family. ECF subfamily.</text>
</comment>
<keyword evidence="4" id="KW-0804">Transcription</keyword>
<dbReference type="PANTHER" id="PTHR43133">
    <property type="entry name" value="RNA POLYMERASE ECF-TYPE SIGMA FACTO"/>
    <property type="match status" value="1"/>
</dbReference>
<dbReference type="InterPro" id="IPR007627">
    <property type="entry name" value="RNA_pol_sigma70_r2"/>
</dbReference>
<dbReference type="PANTHER" id="PTHR43133:SF25">
    <property type="entry name" value="RNA POLYMERASE SIGMA FACTOR RFAY-RELATED"/>
    <property type="match status" value="1"/>
</dbReference>
<protein>
    <submittedName>
        <fullName evidence="7">RNA polymerase sigma factor</fullName>
    </submittedName>
</protein>
<gene>
    <name evidence="7" type="ORF">H6A31_05845</name>
</gene>
<accession>A0ABS2EU45</accession>
<keyword evidence="8" id="KW-1185">Reference proteome</keyword>
<evidence type="ECO:0000259" key="6">
    <source>
        <dbReference type="Pfam" id="PF08281"/>
    </source>
</evidence>
<evidence type="ECO:0000256" key="4">
    <source>
        <dbReference type="ARBA" id="ARBA00023163"/>
    </source>
</evidence>
<dbReference type="Gene3D" id="1.10.1740.10">
    <property type="match status" value="1"/>
</dbReference>
<dbReference type="EMBL" id="JACJJW010000011">
    <property type="protein sequence ID" value="MBM6758206.1"/>
    <property type="molecule type" value="Genomic_DNA"/>
</dbReference>
<dbReference type="SUPFAM" id="SSF88946">
    <property type="entry name" value="Sigma2 domain of RNA polymerase sigma factors"/>
    <property type="match status" value="1"/>
</dbReference>
<dbReference type="RefSeq" id="WP_204475430.1">
    <property type="nucleotide sequence ID" value="NZ_JACJJW010000011.1"/>
</dbReference>
<proteinExistence type="inferred from homology"/>
<keyword evidence="2" id="KW-0805">Transcription regulation</keyword>
<keyword evidence="3" id="KW-0731">Sigma factor</keyword>
<evidence type="ECO:0000313" key="7">
    <source>
        <dbReference type="EMBL" id="MBM6758206.1"/>
    </source>
</evidence>
<evidence type="ECO:0000313" key="8">
    <source>
        <dbReference type="Proteomes" id="UP000703295"/>
    </source>
</evidence>
<dbReference type="InterPro" id="IPR013249">
    <property type="entry name" value="RNA_pol_sigma70_r4_t2"/>
</dbReference>
<reference evidence="7 8" key="1">
    <citation type="journal article" date="2021" name="Sci. Rep.">
        <title>The distribution of antibiotic resistance genes in chicken gut microbiota commensals.</title>
        <authorList>
            <person name="Juricova H."/>
            <person name="Matiasovicova J."/>
            <person name="Kubasova T."/>
            <person name="Cejkova D."/>
            <person name="Rychlik I."/>
        </authorList>
    </citation>
    <scope>NUCLEOTIDE SEQUENCE [LARGE SCALE GENOMIC DNA]</scope>
    <source>
        <strain evidence="7 8">An801</strain>
    </source>
</reference>
<comment type="caution">
    <text evidence="7">The sequence shown here is derived from an EMBL/GenBank/DDBJ whole genome shotgun (WGS) entry which is preliminary data.</text>
</comment>
<feature type="domain" description="RNA polymerase sigma factor 70 region 4 type 2" evidence="6">
    <location>
        <begin position="109"/>
        <end position="156"/>
    </location>
</feature>